<comment type="caution">
    <text evidence="1">The sequence shown here is derived from an EMBL/GenBank/DDBJ whole genome shotgun (WGS) entry which is preliminary data.</text>
</comment>
<name>A0A081CRW4_9HYPH</name>
<sequence length="89" mass="10277">MLIHRTEPCHHARWVKPVAIHLPLCAALEIYSPLIALDILMYRWPNDHGSEYEQARRNCLEAIEGKCDIEKARESFLLASNHAHVLNVH</sequence>
<dbReference type="EMBL" id="BBJU01000006">
    <property type="protein sequence ID" value="GAK69410.1"/>
    <property type="molecule type" value="Genomic_DNA"/>
</dbReference>
<evidence type="ECO:0008006" key="3">
    <source>
        <dbReference type="Google" id="ProtNLM"/>
    </source>
</evidence>
<dbReference type="AlphaFoldDB" id="A0A081CRW4"/>
<dbReference type="OrthoDB" id="8420443at2"/>
<reference evidence="1 2" key="1">
    <citation type="submission" date="2014-08" db="EMBL/GenBank/DDBJ databases">
        <title>Whole genome shotgun sequence of Rhizobium rubi NBRC 13261.</title>
        <authorList>
            <person name="Katano-Makiyama Y."/>
            <person name="Hosoyama A."/>
            <person name="Hashimoto M."/>
            <person name="Hosoyama Y."/>
            <person name="Noguchi M."/>
            <person name="Tsuchikane K."/>
            <person name="Uohara A."/>
            <person name="Ohji S."/>
            <person name="Ichikawa N."/>
            <person name="Kimura A."/>
            <person name="Yamazoe A."/>
            <person name="Fujita N."/>
        </authorList>
    </citation>
    <scope>NUCLEOTIDE SEQUENCE [LARGE SCALE GENOMIC DNA]</scope>
    <source>
        <strain evidence="1 2">NBRC 13261</strain>
    </source>
</reference>
<dbReference type="RefSeq" id="WP_045229018.1">
    <property type="nucleotide sequence ID" value="NZ_BBJU01000006.1"/>
</dbReference>
<dbReference type="Gene3D" id="6.10.250.730">
    <property type="match status" value="1"/>
</dbReference>
<dbReference type="Proteomes" id="UP000028701">
    <property type="component" value="Unassembled WGS sequence"/>
</dbReference>
<dbReference type="eggNOG" id="ENOG502ZK52">
    <property type="taxonomic scope" value="Bacteria"/>
</dbReference>
<dbReference type="Pfam" id="PF06169">
    <property type="entry name" value="DUF982"/>
    <property type="match status" value="1"/>
</dbReference>
<protein>
    <recommendedName>
        <fullName evidence="3">DUF982 domain-containing protein</fullName>
    </recommendedName>
</protein>
<evidence type="ECO:0000313" key="2">
    <source>
        <dbReference type="Proteomes" id="UP000028701"/>
    </source>
</evidence>
<dbReference type="InterPro" id="IPR010385">
    <property type="entry name" value="DUF982"/>
</dbReference>
<organism evidence="1 2">
    <name type="scientific">Agrobacterium rubi TR3 = NBRC 13261</name>
    <dbReference type="NCBI Taxonomy" id="1368415"/>
    <lineage>
        <taxon>Bacteria</taxon>
        <taxon>Pseudomonadati</taxon>
        <taxon>Pseudomonadota</taxon>
        <taxon>Alphaproteobacteria</taxon>
        <taxon>Hyphomicrobiales</taxon>
        <taxon>Rhizobiaceae</taxon>
        <taxon>Rhizobium/Agrobacterium group</taxon>
        <taxon>Agrobacterium</taxon>
    </lineage>
</organism>
<accession>A0A081CRW4</accession>
<gene>
    <name evidence="1" type="ORF">RRU01S_06_00180</name>
</gene>
<evidence type="ECO:0000313" key="1">
    <source>
        <dbReference type="EMBL" id="GAK69410.1"/>
    </source>
</evidence>
<proteinExistence type="predicted"/>